<gene>
    <name evidence="2" type="ORF">MUK42_26111</name>
</gene>
<feature type="compositionally biased region" description="Pro residues" evidence="1">
    <location>
        <begin position="65"/>
        <end position="74"/>
    </location>
</feature>
<feature type="region of interest" description="Disordered" evidence="1">
    <location>
        <begin position="55"/>
        <end position="78"/>
    </location>
</feature>
<organism evidence="2 3">
    <name type="scientific">Musa troglodytarum</name>
    <name type="common">fe'i banana</name>
    <dbReference type="NCBI Taxonomy" id="320322"/>
    <lineage>
        <taxon>Eukaryota</taxon>
        <taxon>Viridiplantae</taxon>
        <taxon>Streptophyta</taxon>
        <taxon>Embryophyta</taxon>
        <taxon>Tracheophyta</taxon>
        <taxon>Spermatophyta</taxon>
        <taxon>Magnoliopsida</taxon>
        <taxon>Liliopsida</taxon>
        <taxon>Zingiberales</taxon>
        <taxon>Musaceae</taxon>
        <taxon>Musa</taxon>
    </lineage>
</organism>
<proteinExistence type="predicted"/>
<keyword evidence="3" id="KW-1185">Reference proteome</keyword>
<dbReference type="EMBL" id="CP097510">
    <property type="protein sequence ID" value="URE25005.1"/>
    <property type="molecule type" value="Genomic_DNA"/>
</dbReference>
<name>A0A9E7H1K1_9LILI</name>
<sequence>IFICFFKLLYSHPRKSALVFSVVPLPTAVCERWTTPRAPTEARDLPTRLRGWLTGPASYTTPLPLSSPGPPPTSNPSATAHLLRCSVETSLKSAAVDATVDEELNRARYALNDDHAAFLLPNKAQGTVLDLCPSWF</sequence>
<evidence type="ECO:0000313" key="2">
    <source>
        <dbReference type="EMBL" id="URE25005.1"/>
    </source>
</evidence>
<feature type="non-terminal residue" evidence="2">
    <location>
        <position position="1"/>
    </location>
</feature>
<evidence type="ECO:0000313" key="3">
    <source>
        <dbReference type="Proteomes" id="UP001055439"/>
    </source>
</evidence>
<dbReference type="Proteomes" id="UP001055439">
    <property type="component" value="Chromosome 8"/>
</dbReference>
<evidence type="ECO:0000256" key="1">
    <source>
        <dbReference type="SAM" id="MobiDB-lite"/>
    </source>
</evidence>
<reference evidence="2" key="1">
    <citation type="submission" date="2022-05" db="EMBL/GenBank/DDBJ databases">
        <title>The Musa troglodytarum L. genome provides insights into the mechanism of non-climacteric behaviour and enrichment of carotenoids.</title>
        <authorList>
            <person name="Wang J."/>
        </authorList>
    </citation>
    <scope>NUCLEOTIDE SEQUENCE</scope>
    <source>
        <tissue evidence="2">Leaf</tissue>
    </source>
</reference>
<protein>
    <submittedName>
        <fullName evidence="2">Uncharacterized protein</fullName>
    </submittedName>
</protein>
<accession>A0A9E7H1K1</accession>
<dbReference type="AlphaFoldDB" id="A0A9E7H1K1"/>
<dbReference type="OrthoDB" id="2015098at2759"/>